<organism evidence="14 15">
    <name type="scientific">Nocardia brasiliensis (strain ATCC 700358 / HUJEG-1)</name>
    <dbReference type="NCBI Taxonomy" id="1133849"/>
    <lineage>
        <taxon>Bacteria</taxon>
        <taxon>Bacillati</taxon>
        <taxon>Actinomycetota</taxon>
        <taxon>Actinomycetes</taxon>
        <taxon>Mycobacteriales</taxon>
        <taxon>Nocardiaceae</taxon>
        <taxon>Nocardia</taxon>
    </lineage>
</organism>
<dbReference type="GO" id="GO:0005524">
    <property type="term" value="F:ATP binding"/>
    <property type="evidence" value="ECO:0007669"/>
    <property type="project" value="UniProtKB-UniRule"/>
</dbReference>
<dbReference type="FunFam" id="3.30.200.20:FF:000035">
    <property type="entry name" value="Serine/threonine protein kinase Stk1"/>
    <property type="match status" value="1"/>
</dbReference>
<evidence type="ECO:0000256" key="8">
    <source>
        <dbReference type="ARBA" id="ARBA00022840"/>
    </source>
</evidence>
<keyword evidence="8 11" id="KW-0067">ATP-binding</keyword>
<dbReference type="GO" id="GO:0004674">
    <property type="term" value="F:protein serine/threonine kinase activity"/>
    <property type="evidence" value="ECO:0007669"/>
    <property type="project" value="UniProtKB-KW"/>
</dbReference>
<feature type="region of interest" description="Disordered" evidence="12">
    <location>
        <begin position="281"/>
        <end position="424"/>
    </location>
</feature>
<evidence type="ECO:0000259" key="13">
    <source>
        <dbReference type="PROSITE" id="PS50011"/>
    </source>
</evidence>
<dbReference type="Proteomes" id="UP000006304">
    <property type="component" value="Chromosome"/>
</dbReference>
<keyword evidence="6 11" id="KW-0547">Nucleotide-binding</keyword>
<evidence type="ECO:0000313" key="15">
    <source>
        <dbReference type="Proteomes" id="UP000006304"/>
    </source>
</evidence>
<evidence type="ECO:0000256" key="1">
    <source>
        <dbReference type="ARBA" id="ARBA00010062"/>
    </source>
</evidence>
<evidence type="ECO:0000313" key="14">
    <source>
        <dbReference type="EMBL" id="AFT98208.1"/>
    </source>
</evidence>
<dbReference type="PANTHER" id="PTHR43289">
    <property type="entry name" value="MITOGEN-ACTIVATED PROTEIN KINASE KINASE KINASE 20-RELATED"/>
    <property type="match status" value="1"/>
</dbReference>
<dbReference type="PROSITE" id="PS50011">
    <property type="entry name" value="PROTEIN_KINASE_DOM"/>
    <property type="match status" value="1"/>
</dbReference>
<dbReference type="InterPro" id="IPR028082">
    <property type="entry name" value="Peripla_BP_I"/>
</dbReference>
<evidence type="ECO:0000256" key="7">
    <source>
        <dbReference type="ARBA" id="ARBA00022777"/>
    </source>
</evidence>
<dbReference type="CDD" id="cd14014">
    <property type="entry name" value="STKc_PknB_like"/>
    <property type="match status" value="1"/>
</dbReference>
<evidence type="ECO:0000256" key="6">
    <source>
        <dbReference type="ARBA" id="ARBA00022741"/>
    </source>
</evidence>
<evidence type="ECO:0000256" key="11">
    <source>
        <dbReference type="PROSITE-ProRule" id="PRU10141"/>
    </source>
</evidence>
<dbReference type="InterPro" id="IPR028081">
    <property type="entry name" value="Leu-bd"/>
</dbReference>
<dbReference type="InterPro" id="IPR008271">
    <property type="entry name" value="Ser/Thr_kinase_AS"/>
</dbReference>
<evidence type="ECO:0000256" key="5">
    <source>
        <dbReference type="ARBA" id="ARBA00022729"/>
    </source>
</evidence>
<feature type="domain" description="Protein kinase" evidence="13">
    <location>
        <begin position="11"/>
        <end position="276"/>
    </location>
</feature>
<dbReference type="eggNOG" id="COG0515">
    <property type="taxonomic scope" value="Bacteria"/>
</dbReference>
<dbReference type="STRING" id="1133849.O3I_001230"/>
<keyword evidence="5" id="KW-0732">Signal</keyword>
<proteinExistence type="inferred from homology"/>
<sequence length="838" mass="86844">MLRAGEIFAGYVVERRLGRGGMGSVYLARHPRLPRRIALKLLSSNLHADQEMLARFEREAELVARLDHPNIVAVYDRGIDDDTRWISMQYVDGTDAGALDPRSLAPLRAIQIVAETAKALDYAHAVGVLHRDVKPANILLARATAGQNERILLTDFGIARLRDESQQLTRTGMFAATLAYASPEQLSAAPVDHRSDQYALACTLFWLLTGTAPFVADSPAGLIAGHLQQPPPAVGDRRPGLPPALNAVLAKALAKTPAERFASCTEFATAALHAMSGTAANELSAPPTTPLAWVPPVESAQRQDDSTQSRSAGDADAETQTANPAAARPSATPEPNEEPEPTLPGTWPAPTPGSHPETRPAEWPTTLSEDAYPASGTRVTHPADAGAVPEPPDNQPESAGSGPRLQSSDALSRNAVHTARSAQSRVLRRTGIGGSVLVVATAAVVGAVWAFGGFDGGHKAPGDTSAPIEWAGAIAPGTVGAPRTVAPLAQIDMQGQESAKAAAAADPAGDGKATCAPVTLAATGPTGPGRYTYGAVKLAVDRFTKANPGCTVTVREVDTAGGAAALTATRIVQDQSTVALVGPMISDEIRTVGAVFDNAGLPFLTPSATDPTLSTNGWSSFFRGLAADDVQGAALAKYLVGTAHFRKICVVEDKSGYGRSLAGSVVAGIGAAADARCGAEITRGDRGFATVVAAIATAEPDAVFYSGQYEEAAELLRQLRGAGVTAPFVSAESTVTADFVAAAGDSAAGALISCSCGPVVSRFAADYEALNGQPPGPGSAEAYDLTTIVLKGIAAGQDTRSKLLTYLHNYDGTGLARTYRWTATGEPAAPQIWLYKVD</sequence>
<dbReference type="HOGENOM" id="CLU_339144_0_0_11"/>
<comment type="catalytic activity">
    <reaction evidence="9">
        <text>L-threonyl-[protein] + ATP = O-phospho-L-threonyl-[protein] + ADP + H(+)</text>
        <dbReference type="Rhea" id="RHEA:46608"/>
        <dbReference type="Rhea" id="RHEA-COMP:11060"/>
        <dbReference type="Rhea" id="RHEA-COMP:11605"/>
        <dbReference type="ChEBI" id="CHEBI:15378"/>
        <dbReference type="ChEBI" id="CHEBI:30013"/>
        <dbReference type="ChEBI" id="CHEBI:30616"/>
        <dbReference type="ChEBI" id="CHEBI:61977"/>
        <dbReference type="ChEBI" id="CHEBI:456216"/>
        <dbReference type="EC" id="2.7.11.1"/>
    </reaction>
</comment>
<dbReference type="EC" id="2.7.11.1" evidence="2"/>
<dbReference type="PROSITE" id="PS00107">
    <property type="entry name" value="PROTEIN_KINASE_ATP"/>
    <property type="match status" value="1"/>
</dbReference>
<protein>
    <recommendedName>
        <fullName evidence="2">non-specific serine/threonine protein kinase</fullName>
        <ecNumber evidence="2">2.7.11.1</ecNumber>
    </recommendedName>
</protein>
<keyword evidence="3 14" id="KW-0723">Serine/threonine-protein kinase</keyword>
<evidence type="ECO:0000256" key="2">
    <source>
        <dbReference type="ARBA" id="ARBA00012513"/>
    </source>
</evidence>
<comment type="catalytic activity">
    <reaction evidence="10">
        <text>L-seryl-[protein] + ATP = O-phospho-L-seryl-[protein] + ADP + H(+)</text>
        <dbReference type="Rhea" id="RHEA:17989"/>
        <dbReference type="Rhea" id="RHEA-COMP:9863"/>
        <dbReference type="Rhea" id="RHEA-COMP:11604"/>
        <dbReference type="ChEBI" id="CHEBI:15378"/>
        <dbReference type="ChEBI" id="CHEBI:29999"/>
        <dbReference type="ChEBI" id="CHEBI:30616"/>
        <dbReference type="ChEBI" id="CHEBI:83421"/>
        <dbReference type="ChEBI" id="CHEBI:456216"/>
        <dbReference type="EC" id="2.7.11.1"/>
    </reaction>
</comment>
<dbReference type="SUPFAM" id="SSF56112">
    <property type="entry name" value="Protein kinase-like (PK-like)"/>
    <property type="match status" value="1"/>
</dbReference>
<dbReference type="SUPFAM" id="SSF53822">
    <property type="entry name" value="Periplasmic binding protein-like I"/>
    <property type="match status" value="1"/>
</dbReference>
<evidence type="ECO:0000256" key="12">
    <source>
        <dbReference type="SAM" id="MobiDB-lite"/>
    </source>
</evidence>
<evidence type="ECO:0000256" key="4">
    <source>
        <dbReference type="ARBA" id="ARBA00022679"/>
    </source>
</evidence>
<dbReference type="AlphaFoldDB" id="K0EMJ9"/>
<dbReference type="eggNOG" id="COG0683">
    <property type="taxonomic scope" value="Bacteria"/>
</dbReference>
<dbReference type="CDD" id="cd06342">
    <property type="entry name" value="PBP1_ABC_LIVBP-like"/>
    <property type="match status" value="1"/>
</dbReference>
<dbReference type="Gene3D" id="3.30.200.20">
    <property type="entry name" value="Phosphorylase Kinase, domain 1"/>
    <property type="match status" value="1"/>
</dbReference>
<evidence type="ECO:0000256" key="3">
    <source>
        <dbReference type="ARBA" id="ARBA00022527"/>
    </source>
</evidence>
<accession>K0EMJ9</accession>
<dbReference type="SMART" id="SM00220">
    <property type="entry name" value="S_TKc"/>
    <property type="match status" value="1"/>
</dbReference>
<keyword evidence="4" id="KW-0808">Transferase</keyword>
<keyword evidence="15" id="KW-1185">Reference proteome</keyword>
<gene>
    <name evidence="14" type="ORF">O3I_001230</name>
</gene>
<dbReference type="InterPro" id="IPR000719">
    <property type="entry name" value="Prot_kinase_dom"/>
</dbReference>
<dbReference type="Pfam" id="PF00069">
    <property type="entry name" value="Pkinase"/>
    <property type="match status" value="1"/>
</dbReference>
<dbReference type="Gene3D" id="3.40.50.2300">
    <property type="match status" value="2"/>
</dbReference>
<evidence type="ECO:0000256" key="10">
    <source>
        <dbReference type="ARBA" id="ARBA00048679"/>
    </source>
</evidence>
<dbReference type="InterPro" id="IPR011009">
    <property type="entry name" value="Kinase-like_dom_sf"/>
</dbReference>
<dbReference type="Pfam" id="PF13458">
    <property type="entry name" value="Peripla_BP_6"/>
    <property type="match status" value="1"/>
</dbReference>
<name>K0EMJ9_NOCB7</name>
<dbReference type="PANTHER" id="PTHR43289:SF6">
    <property type="entry name" value="SERINE_THREONINE-PROTEIN KINASE NEKL-3"/>
    <property type="match status" value="1"/>
</dbReference>
<reference evidence="14 15" key="1">
    <citation type="journal article" date="2012" name="J. Bacteriol.">
        <title>Complete genome sequence of Nocardia brasiliensis HUJEG-1.</title>
        <authorList>
            <person name="Vera-Cabrera L."/>
            <person name="Ortiz-Lopez R."/>
            <person name="Elizondo-Gonzalez R."/>
            <person name="Perez-Maya A.A."/>
            <person name="Ocampo-Candiani J."/>
        </authorList>
    </citation>
    <scope>NUCLEOTIDE SEQUENCE [LARGE SCALE GENOMIC DNA]</scope>
    <source>
        <strain evidence="15">ATCC 700358</strain>
    </source>
</reference>
<dbReference type="KEGG" id="nbr:O3I_001230"/>
<dbReference type="Gene3D" id="1.10.510.10">
    <property type="entry name" value="Transferase(Phosphotransferase) domain 1"/>
    <property type="match status" value="1"/>
</dbReference>
<dbReference type="EMBL" id="CP003876">
    <property type="protein sequence ID" value="AFT98208.1"/>
    <property type="molecule type" value="Genomic_DNA"/>
</dbReference>
<feature type="binding site" evidence="11">
    <location>
        <position position="40"/>
    </location>
    <ligand>
        <name>ATP</name>
        <dbReference type="ChEBI" id="CHEBI:30616"/>
    </ligand>
</feature>
<dbReference type="InterPro" id="IPR017441">
    <property type="entry name" value="Protein_kinase_ATP_BS"/>
</dbReference>
<comment type="similarity">
    <text evidence="1">Belongs to the leucine-binding protein family.</text>
</comment>
<dbReference type="PROSITE" id="PS00108">
    <property type="entry name" value="PROTEIN_KINASE_ST"/>
    <property type="match status" value="1"/>
</dbReference>
<evidence type="ECO:0000256" key="9">
    <source>
        <dbReference type="ARBA" id="ARBA00047899"/>
    </source>
</evidence>
<keyword evidence="7 14" id="KW-0418">Kinase</keyword>
<dbReference type="RefSeq" id="WP_014981073.1">
    <property type="nucleotide sequence ID" value="NC_018681.1"/>
</dbReference>